<dbReference type="EMBL" id="KN660222">
    <property type="protein sequence ID" value="KHN17824.1"/>
    <property type="molecule type" value="Genomic_DNA"/>
</dbReference>
<keyword evidence="5 6" id="KW-0961">Cell wall biogenesis/degradation</keyword>
<evidence type="ECO:0000256" key="1">
    <source>
        <dbReference type="ARBA" id="ARBA00003534"/>
    </source>
</evidence>
<comment type="similarity">
    <text evidence="3 6">Belongs to the pectinacetylesterase family.</text>
</comment>
<dbReference type="PANTHER" id="PTHR21562:SF95">
    <property type="entry name" value="PECTIN ACETYLESTERASE"/>
    <property type="match status" value="1"/>
</dbReference>
<dbReference type="Pfam" id="PF03283">
    <property type="entry name" value="PAE"/>
    <property type="match status" value="1"/>
</dbReference>
<evidence type="ECO:0000256" key="5">
    <source>
        <dbReference type="ARBA" id="ARBA00023316"/>
    </source>
</evidence>
<dbReference type="InterPro" id="IPR004963">
    <property type="entry name" value="PAE/NOTUM"/>
</dbReference>
<dbReference type="Proteomes" id="UP000053555">
    <property type="component" value="Unassembled WGS sequence"/>
</dbReference>
<dbReference type="PANTHER" id="PTHR21562">
    <property type="entry name" value="NOTUM-RELATED"/>
    <property type="match status" value="1"/>
</dbReference>
<comment type="function">
    <text evidence="1 6">Hydrolyzes acetyl esters in homogalacturonan regions of pectin. In type I primary cell wall, galacturonic acid residues of pectin can be acetylated at the O-2 and O-3 positions. Decreasing the degree of acetylation of pectin gels in vitro alters their physical properties.</text>
</comment>
<keyword evidence="6" id="KW-0964">Secreted</keyword>
<evidence type="ECO:0000256" key="2">
    <source>
        <dbReference type="ARBA" id="ARBA00004191"/>
    </source>
</evidence>
<evidence type="ECO:0000256" key="6">
    <source>
        <dbReference type="RuleBase" id="RU363114"/>
    </source>
</evidence>
<dbReference type="GO" id="GO:0071555">
    <property type="term" value="P:cell wall organization"/>
    <property type="evidence" value="ECO:0007669"/>
    <property type="project" value="UniProtKB-KW"/>
</dbReference>
<reference evidence="7" key="1">
    <citation type="submission" date="2014-07" db="EMBL/GenBank/DDBJ databases">
        <title>Identification of a novel salt tolerance gene in wild soybean by whole-genome sequencing.</title>
        <authorList>
            <person name="Lam H.-M."/>
            <person name="Qi X."/>
            <person name="Li M.-W."/>
            <person name="Liu X."/>
            <person name="Xie M."/>
            <person name="Ni M."/>
            <person name="Xu X."/>
        </authorList>
    </citation>
    <scope>NUCLEOTIDE SEQUENCE [LARGE SCALE GENOMIC DNA]</scope>
    <source>
        <tissue evidence="7">Root</tissue>
    </source>
</reference>
<dbReference type="EC" id="3.1.1.-" evidence="6"/>
<dbReference type="GO" id="GO:0052793">
    <property type="term" value="F:pectin acetylesterase activity"/>
    <property type="evidence" value="ECO:0007669"/>
    <property type="project" value="TreeGrafter"/>
</dbReference>
<gene>
    <name evidence="7" type="ORF">glysoja_029132</name>
</gene>
<keyword evidence="6" id="KW-0378">Hydrolase</keyword>
<evidence type="ECO:0000256" key="4">
    <source>
        <dbReference type="ARBA" id="ARBA00022512"/>
    </source>
</evidence>
<evidence type="ECO:0000313" key="7">
    <source>
        <dbReference type="EMBL" id="KHN17824.1"/>
    </source>
</evidence>
<protein>
    <recommendedName>
        <fullName evidence="6">Pectin acetylesterase</fullName>
        <ecNumber evidence="6">3.1.1.-</ecNumber>
    </recommendedName>
</protein>
<evidence type="ECO:0000256" key="3">
    <source>
        <dbReference type="ARBA" id="ARBA00005784"/>
    </source>
</evidence>
<keyword evidence="4 6" id="KW-0134">Cell wall</keyword>
<sequence>MQIWDLAGFSGFYINVARLFFLDARLVVWLLLYTDEFRGFFPETTKVKCLSDAGLFLDAIDVSWGHTIKNLFSGVVRLQGVQKNLPHFCTNHLDPTSCFFPQNLIAGIRTPLFILNTAYDSWQVQTSLAPSSADPHGFWHDFRLNHGKCTSSQIQYLQGGLTYEK</sequence>
<proteinExistence type="inferred from homology"/>
<comment type="subcellular location">
    <subcellularLocation>
        <location evidence="2 6">Secreted</location>
        <location evidence="2 6">Cell wall</location>
    </subcellularLocation>
</comment>
<name>A0A0B2QCX7_GLYSO</name>
<dbReference type="GO" id="GO:0009505">
    <property type="term" value="C:plant-type cell wall"/>
    <property type="evidence" value="ECO:0007669"/>
    <property type="project" value="TreeGrafter"/>
</dbReference>
<accession>A0A0B2QCX7</accession>
<organism evidence="7">
    <name type="scientific">Glycine soja</name>
    <name type="common">Wild soybean</name>
    <dbReference type="NCBI Taxonomy" id="3848"/>
    <lineage>
        <taxon>Eukaryota</taxon>
        <taxon>Viridiplantae</taxon>
        <taxon>Streptophyta</taxon>
        <taxon>Embryophyta</taxon>
        <taxon>Tracheophyta</taxon>
        <taxon>Spermatophyta</taxon>
        <taxon>Magnoliopsida</taxon>
        <taxon>eudicotyledons</taxon>
        <taxon>Gunneridae</taxon>
        <taxon>Pentapetalae</taxon>
        <taxon>rosids</taxon>
        <taxon>fabids</taxon>
        <taxon>Fabales</taxon>
        <taxon>Fabaceae</taxon>
        <taxon>Papilionoideae</taxon>
        <taxon>50 kb inversion clade</taxon>
        <taxon>NPAAA clade</taxon>
        <taxon>indigoferoid/millettioid clade</taxon>
        <taxon>Phaseoleae</taxon>
        <taxon>Glycine</taxon>
        <taxon>Glycine subgen. Soja</taxon>
    </lineage>
</organism>
<dbReference type="AlphaFoldDB" id="A0A0B2QCX7"/>